<evidence type="ECO:0000313" key="2">
    <source>
        <dbReference type="EMBL" id="PIO74196.1"/>
    </source>
</evidence>
<keyword evidence="3" id="KW-1185">Reference proteome</keyword>
<reference evidence="2 3" key="1">
    <citation type="submission" date="2015-09" db="EMBL/GenBank/DDBJ databases">
        <title>Draft genome of the parasitic nematode Teladorsagia circumcincta isolate WARC Sus (inbred).</title>
        <authorList>
            <person name="Mitreva M."/>
        </authorList>
    </citation>
    <scope>NUCLEOTIDE SEQUENCE [LARGE SCALE GENOMIC DNA]</scope>
    <source>
        <strain evidence="2 3">S</strain>
    </source>
</reference>
<keyword evidence="2" id="KW-0695">RNA-directed DNA polymerase</keyword>
<dbReference type="InterPro" id="IPR000477">
    <property type="entry name" value="RT_dom"/>
</dbReference>
<keyword evidence="2" id="KW-0548">Nucleotidyltransferase</keyword>
<dbReference type="Proteomes" id="UP000230423">
    <property type="component" value="Unassembled WGS sequence"/>
</dbReference>
<dbReference type="PANTHER" id="PTHR47027:SF25">
    <property type="entry name" value="REVERSE TRANSCRIPTASE DOMAIN-CONTAINING PROTEIN"/>
    <property type="match status" value="1"/>
</dbReference>
<name>A0A2G9UVK2_TELCI</name>
<dbReference type="EMBL" id="KZ345317">
    <property type="protein sequence ID" value="PIO74196.1"/>
    <property type="molecule type" value="Genomic_DNA"/>
</dbReference>
<gene>
    <name evidence="2" type="ORF">TELCIR_03794</name>
</gene>
<dbReference type="InterPro" id="IPR043502">
    <property type="entry name" value="DNA/RNA_pol_sf"/>
</dbReference>
<dbReference type="Pfam" id="PF00078">
    <property type="entry name" value="RVT_1"/>
    <property type="match status" value="1"/>
</dbReference>
<dbReference type="SUPFAM" id="SSF56672">
    <property type="entry name" value="DNA/RNA polymerases"/>
    <property type="match status" value="1"/>
</dbReference>
<dbReference type="AlphaFoldDB" id="A0A2G9UVK2"/>
<feature type="domain" description="Reverse transcriptase" evidence="1">
    <location>
        <begin position="88"/>
        <end position="342"/>
    </location>
</feature>
<protein>
    <submittedName>
        <fullName evidence="2">Reverse transcriptase</fullName>
    </submittedName>
</protein>
<dbReference type="PROSITE" id="PS50878">
    <property type="entry name" value="RT_POL"/>
    <property type="match status" value="1"/>
</dbReference>
<keyword evidence="2" id="KW-0808">Transferase</keyword>
<evidence type="ECO:0000313" key="3">
    <source>
        <dbReference type="Proteomes" id="UP000230423"/>
    </source>
</evidence>
<dbReference type="CDD" id="cd01650">
    <property type="entry name" value="RT_nLTR_like"/>
    <property type="match status" value="1"/>
</dbReference>
<dbReference type="OrthoDB" id="410104at2759"/>
<evidence type="ECO:0000259" key="1">
    <source>
        <dbReference type="PROSITE" id="PS50878"/>
    </source>
</evidence>
<dbReference type="GO" id="GO:0003964">
    <property type="term" value="F:RNA-directed DNA polymerase activity"/>
    <property type="evidence" value="ECO:0007669"/>
    <property type="project" value="UniProtKB-KW"/>
</dbReference>
<organism evidence="2 3">
    <name type="scientific">Teladorsagia circumcincta</name>
    <name type="common">Brown stomach worm</name>
    <name type="synonym">Ostertagia circumcincta</name>
    <dbReference type="NCBI Taxonomy" id="45464"/>
    <lineage>
        <taxon>Eukaryota</taxon>
        <taxon>Metazoa</taxon>
        <taxon>Ecdysozoa</taxon>
        <taxon>Nematoda</taxon>
        <taxon>Chromadorea</taxon>
        <taxon>Rhabditida</taxon>
        <taxon>Rhabditina</taxon>
        <taxon>Rhabditomorpha</taxon>
        <taxon>Strongyloidea</taxon>
        <taxon>Trichostrongylidae</taxon>
        <taxon>Teladorsagia</taxon>
    </lineage>
</organism>
<accession>A0A2G9UVK2</accession>
<dbReference type="PANTHER" id="PTHR47027">
    <property type="entry name" value="REVERSE TRANSCRIPTASE DOMAIN-CONTAINING PROTEIN"/>
    <property type="match status" value="1"/>
</dbReference>
<sequence length="369" mass="42231">MASFFQAGKNDRWLEHFRDILNQPNPPKTYCFDDMEQIEELDVSTGRIVKEETVTAECLRNRKSHGTDEIAEGRRQYNGEKTCEAIQSLLEPKRSPGRLEERRHRQTTQKKGNLSDCGNCRGITLLSVPGKTFCVVLLRRLRAERLREEQAGFRSGRPCCEQTFTLRNIIEQCVKYCQPIVINFVDFEKAFDSIHRESLWAILKKVWCTATFIRIIKNLYLNSSCCIATGVRQGCILSPILFNRFRHEGNDGEARTGISWSEQKRLTDLDFADDIALLAEDENELQQITTCLNNEANMIGLRISADKSKVIRVGFDRTQLSINVDDTTLETVDSFTYLGSTVTYNSDAERDVRIRIAKAAAVFQRLQPI</sequence>
<proteinExistence type="predicted"/>